<protein>
    <submittedName>
        <fullName evidence="1">Uncharacterized protein</fullName>
    </submittedName>
</protein>
<proteinExistence type="predicted"/>
<dbReference type="AlphaFoldDB" id="A0A6A1QD89"/>
<sequence>YRGIDSCGNLTCWCPLNQLDEYTQGPEGRRTYWRGKMPVVWHLVYGPPKAWGKATSQESLSKPCYAGGPLSPHCKGTPSWASHLWRINQLPHQTNPNSAFPSLEWALALPCLDNAQLGEHCMLGQLNSRNLGITIHNITLP</sequence>
<reference evidence="1 2" key="1">
    <citation type="journal article" date="2019" name="PLoS ONE">
        <title>Genomic analyses reveal an absence of contemporary introgressive admixture between fin whales and blue whales, despite known hybrids.</title>
        <authorList>
            <person name="Westbury M.V."/>
            <person name="Petersen B."/>
            <person name="Lorenzen E.D."/>
        </authorList>
    </citation>
    <scope>NUCLEOTIDE SEQUENCE [LARGE SCALE GENOMIC DNA]</scope>
    <source>
        <strain evidence="1">FinWhale-01</strain>
    </source>
</reference>
<dbReference type="Proteomes" id="UP000437017">
    <property type="component" value="Unassembled WGS sequence"/>
</dbReference>
<evidence type="ECO:0000313" key="1">
    <source>
        <dbReference type="EMBL" id="KAB0404559.1"/>
    </source>
</evidence>
<evidence type="ECO:0000313" key="2">
    <source>
        <dbReference type="Proteomes" id="UP000437017"/>
    </source>
</evidence>
<keyword evidence="2" id="KW-1185">Reference proteome</keyword>
<dbReference type="OrthoDB" id="10463428at2759"/>
<comment type="caution">
    <text evidence="1">The sequence shown here is derived from an EMBL/GenBank/DDBJ whole genome shotgun (WGS) entry which is preliminary data.</text>
</comment>
<organism evidence="1 2">
    <name type="scientific">Balaenoptera physalus</name>
    <name type="common">Fin whale</name>
    <name type="synonym">Balaena physalus</name>
    <dbReference type="NCBI Taxonomy" id="9770"/>
    <lineage>
        <taxon>Eukaryota</taxon>
        <taxon>Metazoa</taxon>
        <taxon>Chordata</taxon>
        <taxon>Craniata</taxon>
        <taxon>Vertebrata</taxon>
        <taxon>Euteleostomi</taxon>
        <taxon>Mammalia</taxon>
        <taxon>Eutheria</taxon>
        <taxon>Laurasiatheria</taxon>
        <taxon>Artiodactyla</taxon>
        <taxon>Whippomorpha</taxon>
        <taxon>Cetacea</taxon>
        <taxon>Mysticeti</taxon>
        <taxon>Balaenopteridae</taxon>
        <taxon>Balaenoptera</taxon>
    </lineage>
</organism>
<feature type="non-terminal residue" evidence="1">
    <location>
        <position position="1"/>
    </location>
</feature>
<dbReference type="EMBL" id="SGJD01000568">
    <property type="protein sequence ID" value="KAB0404559.1"/>
    <property type="molecule type" value="Genomic_DNA"/>
</dbReference>
<name>A0A6A1QD89_BALPH</name>
<accession>A0A6A1QD89</accession>
<gene>
    <name evidence="1" type="ORF">E2I00_019441</name>
</gene>